<dbReference type="SUPFAM" id="SSF56112">
    <property type="entry name" value="Protein kinase-like (PK-like)"/>
    <property type="match status" value="1"/>
</dbReference>
<dbReference type="PROSITE" id="PS50011">
    <property type="entry name" value="PROTEIN_KINASE_DOM"/>
    <property type="match status" value="1"/>
</dbReference>
<keyword evidence="3" id="KW-1185">Reference proteome</keyword>
<dbReference type="Gene3D" id="1.10.510.10">
    <property type="entry name" value="Transferase(Phosphotransferase) domain 1"/>
    <property type="match status" value="1"/>
</dbReference>
<reference evidence="4" key="1">
    <citation type="submission" date="2016-06" db="UniProtKB">
        <authorList>
            <consortium name="WormBaseParasite"/>
        </authorList>
    </citation>
    <scope>IDENTIFICATION</scope>
</reference>
<dbReference type="AlphaFoldDB" id="A0A183UXT7"/>
<dbReference type="Proteomes" id="UP000050794">
    <property type="component" value="Unassembled WGS sequence"/>
</dbReference>
<protein>
    <submittedName>
        <fullName evidence="4">Protein kinase domain-containing protein</fullName>
    </submittedName>
</protein>
<feature type="domain" description="Protein kinase" evidence="1">
    <location>
        <begin position="1"/>
        <end position="99"/>
    </location>
</feature>
<name>A0A183UXT7_TOXCA</name>
<dbReference type="InterPro" id="IPR011009">
    <property type="entry name" value="Kinase-like_dom_sf"/>
</dbReference>
<evidence type="ECO:0000259" key="1">
    <source>
        <dbReference type="PROSITE" id="PS50011"/>
    </source>
</evidence>
<accession>A0A183UXT7</accession>
<dbReference type="EMBL" id="UYWY01021664">
    <property type="protein sequence ID" value="VDM44628.1"/>
    <property type="molecule type" value="Genomic_DNA"/>
</dbReference>
<evidence type="ECO:0000313" key="3">
    <source>
        <dbReference type="Proteomes" id="UP000050794"/>
    </source>
</evidence>
<reference evidence="2 3" key="2">
    <citation type="submission" date="2018-11" db="EMBL/GenBank/DDBJ databases">
        <authorList>
            <consortium name="Pathogen Informatics"/>
        </authorList>
    </citation>
    <scope>NUCLEOTIDE SEQUENCE [LARGE SCALE GENOMIC DNA]</scope>
</reference>
<sequence>FTNFKGLEYLYVSPIGFHGSLSPRACLIDRNWVLKVTDFGIAESIDKWEKLQITSVEEVKADDDRSGVERRTKLLKNREKHRLRRLDQEWVKQTMNRRQ</sequence>
<dbReference type="WBParaSite" id="TCNE_0001330701-mRNA-1">
    <property type="protein sequence ID" value="TCNE_0001330701-mRNA-1"/>
    <property type="gene ID" value="TCNE_0001330701"/>
</dbReference>
<dbReference type="GO" id="GO:0004672">
    <property type="term" value="F:protein kinase activity"/>
    <property type="evidence" value="ECO:0007669"/>
    <property type="project" value="InterPro"/>
</dbReference>
<organism evidence="3 4">
    <name type="scientific">Toxocara canis</name>
    <name type="common">Canine roundworm</name>
    <dbReference type="NCBI Taxonomy" id="6265"/>
    <lineage>
        <taxon>Eukaryota</taxon>
        <taxon>Metazoa</taxon>
        <taxon>Ecdysozoa</taxon>
        <taxon>Nematoda</taxon>
        <taxon>Chromadorea</taxon>
        <taxon>Rhabditida</taxon>
        <taxon>Spirurina</taxon>
        <taxon>Ascaridomorpha</taxon>
        <taxon>Ascaridoidea</taxon>
        <taxon>Toxocaridae</taxon>
        <taxon>Toxocara</taxon>
    </lineage>
</organism>
<evidence type="ECO:0000313" key="2">
    <source>
        <dbReference type="EMBL" id="VDM44628.1"/>
    </source>
</evidence>
<dbReference type="InterPro" id="IPR000719">
    <property type="entry name" value="Prot_kinase_dom"/>
</dbReference>
<evidence type="ECO:0000313" key="4">
    <source>
        <dbReference type="WBParaSite" id="TCNE_0001330701-mRNA-1"/>
    </source>
</evidence>
<proteinExistence type="predicted"/>
<gene>
    <name evidence="2" type="ORF">TCNE_LOCUS13307</name>
</gene>
<dbReference type="GO" id="GO:0005524">
    <property type="term" value="F:ATP binding"/>
    <property type="evidence" value="ECO:0007669"/>
    <property type="project" value="InterPro"/>
</dbReference>